<gene>
    <name evidence="1" type="ORF">BKA10_002522</name>
</gene>
<reference evidence="1 2" key="1">
    <citation type="submission" date="2020-08" db="EMBL/GenBank/DDBJ databases">
        <title>Sequencing the genomes of 1000 actinobacteria strains.</title>
        <authorList>
            <person name="Klenk H.-P."/>
        </authorList>
    </citation>
    <scope>NUCLEOTIDE SEQUENCE [LARGE SCALE GENOMIC DNA]</scope>
    <source>
        <strain evidence="1 2">DSM 19600</strain>
    </source>
</reference>
<comment type="caution">
    <text evidence="1">The sequence shown here is derived from an EMBL/GenBank/DDBJ whole genome shotgun (WGS) entry which is preliminary data.</text>
</comment>
<name>A0AA40SQW3_9MICO</name>
<organism evidence="1 2">
    <name type="scientific">Microbacterium invictum</name>
    <dbReference type="NCBI Taxonomy" id="515415"/>
    <lineage>
        <taxon>Bacteria</taxon>
        <taxon>Bacillati</taxon>
        <taxon>Actinomycetota</taxon>
        <taxon>Actinomycetes</taxon>
        <taxon>Micrococcales</taxon>
        <taxon>Microbacteriaceae</taxon>
        <taxon>Microbacterium</taxon>
    </lineage>
</organism>
<dbReference type="AlphaFoldDB" id="A0AA40SQW3"/>
<dbReference type="Proteomes" id="UP000549113">
    <property type="component" value="Unassembled WGS sequence"/>
</dbReference>
<dbReference type="RefSeq" id="WP_183500218.1">
    <property type="nucleotide sequence ID" value="NZ_BAABCO010000004.1"/>
</dbReference>
<protein>
    <submittedName>
        <fullName evidence="1">Alpha/beta-hydrolase family hydrolase</fullName>
    </submittedName>
</protein>
<dbReference type="InterPro" id="IPR029058">
    <property type="entry name" value="AB_hydrolase_fold"/>
</dbReference>
<evidence type="ECO:0000313" key="2">
    <source>
        <dbReference type="Proteomes" id="UP000549113"/>
    </source>
</evidence>
<dbReference type="Gene3D" id="3.40.50.1820">
    <property type="entry name" value="alpha/beta hydrolase"/>
    <property type="match status" value="1"/>
</dbReference>
<keyword evidence="2" id="KW-1185">Reference proteome</keyword>
<sequence length="434" mass="45996">MSDLEIRSGSVIAVNTHHLRHTAGRLMSLAAECEVVQRRLHDISAGITDEGAWANLPLALVAEAIERTRSIAADLRTLATIYEMVELEIQRDAAAAIGDDLSARSLTGRLAALSGTLSLPEQVVAWQLTRGWRADSHRELTWQSVQAGLPFGPFGWAVSAVVPLLLVGVRGLDRGAVPNDARLRGPTRPVSLSPHRLREATTAPATVADVARRLPDDTLGRVRVERYTMPDRSRQFVAYIAGTRFGGDDEPFDMTSNLELYDGVRSASYEATVEALRASGAGPGDTVHLAGHSQGGMIASRVALEHEFRVETIITFGSPVQADVGADTLQVAVRHTDDLVSALSAGGFEGASGAPGSFVAERVADPVGTIGDVTFDVHQMEAYTETAELLDSSTDPRMDAVRESLAPLATATSVSTTVYGAERGTARRAGGGGA</sequence>
<dbReference type="SUPFAM" id="SSF53474">
    <property type="entry name" value="alpha/beta-Hydrolases"/>
    <property type="match status" value="1"/>
</dbReference>
<accession>A0AA40SQW3</accession>
<dbReference type="EMBL" id="JACIFH010000001">
    <property type="protein sequence ID" value="MBB4140728.1"/>
    <property type="molecule type" value="Genomic_DNA"/>
</dbReference>
<proteinExistence type="predicted"/>
<evidence type="ECO:0000313" key="1">
    <source>
        <dbReference type="EMBL" id="MBB4140728.1"/>
    </source>
</evidence>